<comment type="caution">
    <text evidence="1">The sequence shown here is derived from an EMBL/GenBank/DDBJ whole genome shotgun (WGS) entry which is preliminary data.</text>
</comment>
<organism evidence="1 2">
    <name type="scientific">Persea americana</name>
    <name type="common">Avocado</name>
    <dbReference type="NCBI Taxonomy" id="3435"/>
    <lineage>
        <taxon>Eukaryota</taxon>
        <taxon>Viridiplantae</taxon>
        <taxon>Streptophyta</taxon>
        <taxon>Embryophyta</taxon>
        <taxon>Tracheophyta</taxon>
        <taxon>Spermatophyta</taxon>
        <taxon>Magnoliopsida</taxon>
        <taxon>Magnoliidae</taxon>
        <taxon>Laurales</taxon>
        <taxon>Lauraceae</taxon>
        <taxon>Persea</taxon>
    </lineage>
</organism>
<name>A0ACC2L7C5_PERAE</name>
<gene>
    <name evidence="1" type="ORF">MRB53_022672</name>
</gene>
<evidence type="ECO:0000313" key="2">
    <source>
        <dbReference type="Proteomes" id="UP001234297"/>
    </source>
</evidence>
<accession>A0ACC2L7C5</accession>
<evidence type="ECO:0000313" key="1">
    <source>
        <dbReference type="EMBL" id="KAJ8629349.1"/>
    </source>
</evidence>
<protein>
    <submittedName>
        <fullName evidence="1">Uncharacterized protein</fullName>
    </submittedName>
</protein>
<sequence>MGGSGLVVNSWATQVSVLSYESVGGFVSHYRWNSVLEGLCAGVPMVAWLLYTEQRLNWFGGGGDGAGVGYGEGEGWVGGGEGVGEMCQRWLMEPGMVMRMSFDDLIG</sequence>
<dbReference type="Proteomes" id="UP001234297">
    <property type="component" value="Chromosome 7"/>
</dbReference>
<keyword evidence="2" id="KW-1185">Reference proteome</keyword>
<reference evidence="1 2" key="1">
    <citation type="journal article" date="2022" name="Hortic Res">
        <title>A haplotype resolved chromosomal level avocado genome allows analysis of novel avocado genes.</title>
        <authorList>
            <person name="Nath O."/>
            <person name="Fletcher S.J."/>
            <person name="Hayward A."/>
            <person name="Shaw L.M."/>
            <person name="Masouleh A.K."/>
            <person name="Furtado A."/>
            <person name="Henry R.J."/>
            <person name="Mitter N."/>
        </authorList>
    </citation>
    <scope>NUCLEOTIDE SEQUENCE [LARGE SCALE GENOMIC DNA]</scope>
    <source>
        <strain evidence="2">cv. Hass</strain>
    </source>
</reference>
<dbReference type="EMBL" id="CM056815">
    <property type="protein sequence ID" value="KAJ8629349.1"/>
    <property type="molecule type" value="Genomic_DNA"/>
</dbReference>
<proteinExistence type="predicted"/>